<dbReference type="RefSeq" id="WP_309902167.1">
    <property type="nucleotide sequence ID" value="NZ_JAVDRF010000005.1"/>
</dbReference>
<dbReference type="EMBL" id="JAVDRF010000005">
    <property type="protein sequence ID" value="MDR6536801.1"/>
    <property type="molecule type" value="Genomic_DNA"/>
</dbReference>
<dbReference type="PROSITE" id="PS50931">
    <property type="entry name" value="HTH_LYSR"/>
    <property type="match status" value="1"/>
</dbReference>
<organism evidence="6 7">
    <name type="scientific">Variovorax soli</name>
    <dbReference type="NCBI Taxonomy" id="376815"/>
    <lineage>
        <taxon>Bacteria</taxon>
        <taxon>Pseudomonadati</taxon>
        <taxon>Pseudomonadota</taxon>
        <taxon>Betaproteobacteria</taxon>
        <taxon>Burkholderiales</taxon>
        <taxon>Comamonadaceae</taxon>
        <taxon>Variovorax</taxon>
    </lineage>
</organism>
<dbReference type="SUPFAM" id="SSF53850">
    <property type="entry name" value="Periplasmic binding protein-like II"/>
    <property type="match status" value="1"/>
</dbReference>
<reference evidence="6 7" key="1">
    <citation type="submission" date="2023-07" db="EMBL/GenBank/DDBJ databases">
        <title>Sorghum-associated microbial communities from plants grown in Nebraska, USA.</title>
        <authorList>
            <person name="Schachtman D."/>
        </authorList>
    </citation>
    <scope>NUCLEOTIDE SEQUENCE [LARGE SCALE GENOMIC DNA]</scope>
    <source>
        <strain evidence="6 7">DS1781</strain>
    </source>
</reference>
<dbReference type="SUPFAM" id="SSF46785">
    <property type="entry name" value="Winged helix' DNA-binding domain"/>
    <property type="match status" value="1"/>
</dbReference>
<keyword evidence="3 6" id="KW-0238">DNA-binding</keyword>
<dbReference type="Pfam" id="PF00126">
    <property type="entry name" value="HTH_1"/>
    <property type="match status" value="1"/>
</dbReference>
<dbReference type="InterPro" id="IPR036390">
    <property type="entry name" value="WH_DNA-bd_sf"/>
</dbReference>
<dbReference type="InterPro" id="IPR000847">
    <property type="entry name" value="LysR_HTH_N"/>
</dbReference>
<evidence type="ECO:0000313" key="6">
    <source>
        <dbReference type="EMBL" id="MDR6536801.1"/>
    </source>
</evidence>
<dbReference type="PANTHER" id="PTHR30126:SF94">
    <property type="entry name" value="LYSR FAMILY TRANSCRIPTIONAL REGULATOR"/>
    <property type="match status" value="1"/>
</dbReference>
<dbReference type="InterPro" id="IPR036388">
    <property type="entry name" value="WH-like_DNA-bd_sf"/>
</dbReference>
<keyword evidence="7" id="KW-1185">Reference proteome</keyword>
<evidence type="ECO:0000256" key="2">
    <source>
        <dbReference type="ARBA" id="ARBA00023015"/>
    </source>
</evidence>
<accession>A0ABU1NFI7</accession>
<keyword evidence="4" id="KW-0804">Transcription</keyword>
<evidence type="ECO:0000256" key="1">
    <source>
        <dbReference type="ARBA" id="ARBA00009437"/>
    </source>
</evidence>
<evidence type="ECO:0000313" key="7">
    <source>
        <dbReference type="Proteomes" id="UP001184230"/>
    </source>
</evidence>
<dbReference type="Proteomes" id="UP001184230">
    <property type="component" value="Unassembled WGS sequence"/>
</dbReference>
<keyword evidence="2" id="KW-0805">Transcription regulation</keyword>
<dbReference type="CDD" id="cd08420">
    <property type="entry name" value="PBP2_CysL_like"/>
    <property type="match status" value="1"/>
</dbReference>
<dbReference type="Gene3D" id="3.40.190.290">
    <property type="match status" value="1"/>
</dbReference>
<comment type="similarity">
    <text evidence="1">Belongs to the LysR transcriptional regulatory family.</text>
</comment>
<evidence type="ECO:0000256" key="3">
    <source>
        <dbReference type="ARBA" id="ARBA00023125"/>
    </source>
</evidence>
<protein>
    <submittedName>
        <fullName evidence="6">DNA-binding transcriptional LysR family regulator</fullName>
    </submittedName>
</protein>
<proteinExistence type="inferred from homology"/>
<name>A0ABU1NFI7_9BURK</name>
<evidence type="ECO:0000256" key="4">
    <source>
        <dbReference type="ARBA" id="ARBA00023163"/>
    </source>
</evidence>
<feature type="domain" description="HTH lysR-type" evidence="5">
    <location>
        <begin position="11"/>
        <end position="68"/>
    </location>
</feature>
<comment type="caution">
    <text evidence="6">The sequence shown here is derived from an EMBL/GenBank/DDBJ whole genome shotgun (WGS) entry which is preliminary data.</text>
</comment>
<evidence type="ECO:0000259" key="5">
    <source>
        <dbReference type="PROSITE" id="PS50931"/>
    </source>
</evidence>
<dbReference type="InterPro" id="IPR005119">
    <property type="entry name" value="LysR_subst-bd"/>
</dbReference>
<dbReference type="PANTHER" id="PTHR30126">
    <property type="entry name" value="HTH-TYPE TRANSCRIPTIONAL REGULATOR"/>
    <property type="match status" value="1"/>
</dbReference>
<gene>
    <name evidence="6" type="ORF">J2739_002574</name>
</gene>
<dbReference type="NCBIfam" id="NF008095">
    <property type="entry name" value="PRK10837.1"/>
    <property type="match status" value="1"/>
</dbReference>
<sequence length="300" mass="32607">MTEKTDHRLRLTLRQLEVFAATAREGSTRAAAGRVARSQSAASAALADLEAALGAQLFDRIGRRLVLNENGRALLARSVSLVDQAAELQALFFSDQQAPLRIAASFTTGEYLLPEILLRWKQHNPQARARLIIGNTTDVIAAVIGFDADVGFIEGRQTHPDLAVRRWRSDEMVIVAAPTHPLAGRMVGVRELAEAAWVLREEGSGTREATNDWLGRRLGPLDVELELGSSHAIKRVVASGVGIGCMSRYAVADALAEGSLVELKTTMPKNSRALSIVLHRERRPGRAMQGFIDFCKAEAA</sequence>
<dbReference type="Gene3D" id="1.10.10.10">
    <property type="entry name" value="Winged helix-like DNA-binding domain superfamily/Winged helix DNA-binding domain"/>
    <property type="match status" value="1"/>
</dbReference>
<dbReference type="GO" id="GO:0003677">
    <property type="term" value="F:DNA binding"/>
    <property type="evidence" value="ECO:0007669"/>
    <property type="project" value="UniProtKB-KW"/>
</dbReference>
<dbReference type="Pfam" id="PF03466">
    <property type="entry name" value="LysR_substrate"/>
    <property type="match status" value="1"/>
</dbReference>